<evidence type="ECO:0000256" key="1">
    <source>
        <dbReference type="SAM" id="MobiDB-lite"/>
    </source>
</evidence>
<evidence type="ECO:0000313" key="3">
    <source>
        <dbReference type="Proteomes" id="UP000663760"/>
    </source>
</evidence>
<organism evidence="2 3">
    <name type="scientific">Spirodela intermedia</name>
    <name type="common">Intermediate duckweed</name>
    <dbReference type="NCBI Taxonomy" id="51605"/>
    <lineage>
        <taxon>Eukaryota</taxon>
        <taxon>Viridiplantae</taxon>
        <taxon>Streptophyta</taxon>
        <taxon>Embryophyta</taxon>
        <taxon>Tracheophyta</taxon>
        <taxon>Spermatophyta</taxon>
        <taxon>Magnoliopsida</taxon>
        <taxon>Liliopsida</taxon>
        <taxon>Araceae</taxon>
        <taxon>Lemnoideae</taxon>
        <taxon>Spirodela</taxon>
    </lineage>
</organism>
<proteinExistence type="predicted"/>
<dbReference type="Proteomes" id="UP000663760">
    <property type="component" value="Chromosome 1"/>
</dbReference>
<sequence length="119" mass="12580">METPQPSGGDSTGGHVPSSAAWSATTVGTGAPPYDSGGVSVHVVETQVQEGCSSDDLRPARAHGVEGSHGAHGPPLQRRCRLNVGVEKRWPRASSQQLANGIIRRTMTDEEDDDDRCTF</sequence>
<keyword evidence="3" id="KW-1185">Reference proteome</keyword>
<reference evidence="2" key="1">
    <citation type="submission" date="2020-02" db="EMBL/GenBank/DDBJ databases">
        <authorList>
            <person name="Scholz U."/>
            <person name="Mascher M."/>
            <person name="Fiebig A."/>
        </authorList>
    </citation>
    <scope>NUCLEOTIDE SEQUENCE</scope>
</reference>
<accession>A0A7I8JY11</accession>
<name>A0A7I8JY11_SPIIN</name>
<protein>
    <submittedName>
        <fullName evidence="2">Uncharacterized protein</fullName>
    </submittedName>
</protein>
<evidence type="ECO:0000313" key="2">
    <source>
        <dbReference type="EMBL" id="CAA7388228.1"/>
    </source>
</evidence>
<dbReference type="EMBL" id="LR746264">
    <property type="protein sequence ID" value="CAA7388228.1"/>
    <property type="molecule type" value="Genomic_DNA"/>
</dbReference>
<feature type="region of interest" description="Disordered" evidence="1">
    <location>
        <begin position="1"/>
        <end position="78"/>
    </location>
</feature>
<gene>
    <name evidence="2" type="ORF">SI8410_01000496</name>
</gene>
<dbReference type="AlphaFoldDB" id="A0A7I8JY11"/>
<feature type="compositionally biased region" description="Basic and acidic residues" evidence="1">
    <location>
        <begin position="55"/>
        <end position="66"/>
    </location>
</feature>